<protein>
    <submittedName>
        <fullName evidence="3">DUF2163 domain-containing protein</fullName>
    </submittedName>
    <submittedName>
        <fullName evidence="2">Phage protein (TIGR02218 family)</fullName>
    </submittedName>
</protein>
<comment type="caution">
    <text evidence="3">The sequence shown here is derived from an EMBL/GenBank/DDBJ whole genome shotgun (WGS) entry which is preliminary data.</text>
</comment>
<dbReference type="Pfam" id="PF09931">
    <property type="entry name" value="Phage_phiJL001_Gp84_N"/>
    <property type="match status" value="1"/>
</dbReference>
<dbReference type="Pfam" id="PF09356">
    <property type="entry name" value="Phage_BR0599"/>
    <property type="match status" value="1"/>
</dbReference>
<dbReference type="EMBL" id="WTYG01000001">
    <property type="protein sequence ID" value="MXP35029.1"/>
    <property type="molecule type" value="Genomic_DNA"/>
</dbReference>
<proteinExistence type="predicted"/>
<accession>A0A6I4UCV3</accession>
<feature type="domain" description="Bacteriophage phiJL001 Gp84 C-terminal" evidence="1">
    <location>
        <begin position="186"/>
        <end position="262"/>
    </location>
</feature>
<evidence type="ECO:0000313" key="3">
    <source>
        <dbReference type="EMBL" id="MXP35029.1"/>
    </source>
</evidence>
<evidence type="ECO:0000313" key="2">
    <source>
        <dbReference type="EMBL" id="MDQ0566675.1"/>
    </source>
</evidence>
<sequence length="271" mass="29171">MSRTFFSGALDTAAHWWRVFRSDGITLGFTTHDRDLWFGGIRHRAAPGMVPSAIRLTAGFEDDPSDIAGALSHDAVREEDLASGRYDAARIETGVVDWQTGETMTLYAGSIAAVTREAGEFRGELVSDKARLAADTVPLTSPSCRARFCGPGCALNPQFYERRVRLVSADPDSRTVTIADAPSALYLHGELRWLGGPATGLTARIIGVDGNALILSEPVAQGTAPGMRVRLREGCDKTIATCSARFGNALNFQGEPFLPGNDMLAQYPVPR</sequence>
<dbReference type="NCBIfam" id="TIGR02218">
    <property type="entry name" value="phg_TIGR02218"/>
    <property type="match status" value="1"/>
</dbReference>
<reference evidence="2 5" key="2">
    <citation type="submission" date="2023-07" db="EMBL/GenBank/DDBJ databases">
        <title>Genomic Encyclopedia of Type Strains, Phase IV (KMG-IV): sequencing the most valuable type-strain genomes for metagenomic binning, comparative biology and taxonomic classification.</title>
        <authorList>
            <person name="Goeker M."/>
        </authorList>
    </citation>
    <scope>NUCLEOTIDE SEQUENCE [LARGE SCALE GENOMIC DNA]</scope>
    <source>
        <strain evidence="2 5">DSM 14432</strain>
    </source>
</reference>
<dbReference type="AlphaFoldDB" id="A0A6I4UCV3"/>
<dbReference type="RefSeq" id="WP_160766310.1">
    <property type="nucleotide sequence ID" value="NZ_JAUSWK010000002.1"/>
</dbReference>
<reference evidence="3 4" key="1">
    <citation type="submission" date="2019-12" db="EMBL/GenBank/DDBJ databases">
        <title>Genomic-based taxomic classification of the family Erythrobacteraceae.</title>
        <authorList>
            <person name="Xu L."/>
        </authorList>
    </citation>
    <scope>NUCLEOTIDE SEQUENCE [LARGE SCALE GENOMIC DNA]</scope>
    <source>
        <strain evidence="3 4">CGMCC 1.8703</strain>
    </source>
</reference>
<keyword evidence="5" id="KW-1185">Reference proteome</keyword>
<name>A0A6I4UCV3_9SPHN</name>
<dbReference type="InterPro" id="IPR018964">
    <property type="entry name" value="Phage_phiJL001_Gp84_C"/>
</dbReference>
<dbReference type="InterPro" id="IPR011928">
    <property type="entry name" value="Phage_phiJL001_Gp84"/>
</dbReference>
<dbReference type="EMBL" id="JAUSWK010000002">
    <property type="protein sequence ID" value="MDQ0566675.1"/>
    <property type="molecule type" value="Genomic_DNA"/>
</dbReference>
<gene>
    <name evidence="3" type="ORF">GRI55_04500</name>
    <name evidence="2" type="ORF">QOZ97_002208</name>
</gene>
<dbReference type="GeneID" id="93687042"/>
<dbReference type="Proteomes" id="UP001238601">
    <property type="component" value="Unassembled WGS sequence"/>
</dbReference>
<evidence type="ECO:0000259" key="1">
    <source>
        <dbReference type="Pfam" id="PF09356"/>
    </source>
</evidence>
<evidence type="ECO:0000313" key="5">
    <source>
        <dbReference type="Proteomes" id="UP001238601"/>
    </source>
</evidence>
<dbReference type="Proteomes" id="UP000439914">
    <property type="component" value="Unassembled WGS sequence"/>
</dbReference>
<evidence type="ECO:0000313" key="4">
    <source>
        <dbReference type="Proteomes" id="UP000439914"/>
    </source>
</evidence>
<organism evidence="3 4">
    <name type="scientific">Qipengyuania citrea</name>
    <dbReference type="NCBI Taxonomy" id="225971"/>
    <lineage>
        <taxon>Bacteria</taxon>
        <taxon>Pseudomonadati</taxon>
        <taxon>Pseudomonadota</taxon>
        <taxon>Alphaproteobacteria</taxon>
        <taxon>Sphingomonadales</taxon>
        <taxon>Erythrobacteraceae</taxon>
        <taxon>Qipengyuania</taxon>
    </lineage>
</organism>